<proteinExistence type="predicted"/>
<accession>A0A383UK78</accession>
<evidence type="ECO:0000259" key="1">
    <source>
        <dbReference type="Pfam" id="PF17667"/>
    </source>
</evidence>
<dbReference type="VEuPathDB" id="FungiDB:BLGHR1_11029"/>
<dbReference type="InterPro" id="IPR040976">
    <property type="entry name" value="Pkinase_fungal"/>
</dbReference>
<dbReference type="SUPFAM" id="SSF56112">
    <property type="entry name" value="Protein kinase-like (PK-like)"/>
    <property type="match status" value="1"/>
</dbReference>
<dbReference type="PANTHER" id="PTHR38248:SF2">
    <property type="entry name" value="FUNK1 11"/>
    <property type="match status" value="1"/>
</dbReference>
<reference evidence="2 3" key="1">
    <citation type="submission" date="2017-11" db="EMBL/GenBank/DDBJ databases">
        <authorList>
            <person name="Kracher B."/>
        </authorList>
    </citation>
    <scope>NUCLEOTIDE SEQUENCE [LARGE SCALE GENOMIC DNA]</scope>
    <source>
        <strain evidence="2 3">RACE1</strain>
    </source>
</reference>
<dbReference type="Gene3D" id="1.10.510.10">
    <property type="entry name" value="Transferase(Phosphotransferase) domain 1"/>
    <property type="match status" value="1"/>
</dbReference>
<gene>
    <name evidence="2" type="ORF">BLGHR1_11029</name>
</gene>
<dbReference type="AlphaFoldDB" id="A0A383UK78"/>
<name>A0A383UK78_BLUHO</name>
<evidence type="ECO:0000313" key="2">
    <source>
        <dbReference type="EMBL" id="SZF00297.1"/>
    </source>
</evidence>
<dbReference type="PANTHER" id="PTHR38248">
    <property type="entry name" value="FUNK1 6"/>
    <property type="match status" value="1"/>
</dbReference>
<organism evidence="2 3">
    <name type="scientific">Blumeria hordei</name>
    <name type="common">Barley powdery mildew</name>
    <name type="synonym">Blumeria graminis f. sp. hordei</name>
    <dbReference type="NCBI Taxonomy" id="2867405"/>
    <lineage>
        <taxon>Eukaryota</taxon>
        <taxon>Fungi</taxon>
        <taxon>Dikarya</taxon>
        <taxon>Ascomycota</taxon>
        <taxon>Pezizomycotina</taxon>
        <taxon>Leotiomycetes</taxon>
        <taxon>Erysiphales</taxon>
        <taxon>Erysiphaceae</taxon>
        <taxon>Blumeria</taxon>
    </lineage>
</organism>
<dbReference type="Proteomes" id="UP000275772">
    <property type="component" value="Unassembled WGS sequence"/>
</dbReference>
<feature type="domain" description="Fungal-type protein kinase" evidence="1">
    <location>
        <begin position="284"/>
        <end position="652"/>
    </location>
</feature>
<sequence>MSHPHPSTCTSTFKFTFTFKQSTIIQDIFHKMDQIEQFYEYTSRNPLHEILDQFRGSPDLQACSMQDICLFLSNLQLYLLQFLQSTENHAATILSTNILNLQIKITTGEVSIFDFTQLIYLINFESDRQIWSHIILIADVLTRVAPPILPDLQIPMTPEKRSTTTLLRNAAEQAEYDSTRDALEEALRAELTHDTYKSVDKFWERYRDGGQCGDGNAFSDNMSEKKMKDWFTSFYKLYLEPYRVQPTNPSELPTARNSNELFVRGKFSFTSCTAQLQGSRCNRQVDVFVESSDNPERWDHHWRDVRVVGEFTKVADKKNVKFHQLMLYVRELFHAQPLRRFVHGFCLYKGHIVFWIIDRSGAYSSSEINVINDQEKLVRALSAYTIMSDEELGLDTTICRHDGRTFVKIRPDDLAPERWVEINPEPVTQPETVLSRGNLCFQTMNMKYLIKFSWGSGAEQSEIDFLKDARAVKGVVDLEWAERIYQVETHRKGLDFSTGKKWDMGVRNWLSIGIEGEPKEYFKKRKLTLAVISPYGRPLKTCSTVREFLSGLLDAIVGHRDLYLFAGILHGDISESNIILTMPDEFGLIHGKLIDLDISMYVAEYNEPKSLIGTMKFMAIKVLQNIALKSGTMTKSYRHDLESFFYVFLVGCVCYGRDSAEYQNHFNNWCSSSPLLNQGAKIADTGMNFQLRIIDNFSPCFNGIKELALELRQILFGTHDIFYDTPRDSSVLYDPIITAFINTIKKIDDGIIRNETITPGG</sequence>
<dbReference type="InterPro" id="IPR011009">
    <property type="entry name" value="Kinase-like_dom_sf"/>
</dbReference>
<protein>
    <recommendedName>
        <fullName evidence="1">Fungal-type protein kinase domain-containing protein</fullName>
    </recommendedName>
</protein>
<evidence type="ECO:0000313" key="3">
    <source>
        <dbReference type="Proteomes" id="UP000275772"/>
    </source>
</evidence>
<dbReference type="Pfam" id="PF17667">
    <property type="entry name" value="Pkinase_fungal"/>
    <property type="match status" value="1"/>
</dbReference>
<dbReference type="EMBL" id="UNSH01000008">
    <property type="protein sequence ID" value="SZF00297.1"/>
    <property type="molecule type" value="Genomic_DNA"/>
</dbReference>